<feature type="transmembrane region" description="Helical" evidence="1">
    <location>
        <begin position="54"/>
        <end position="73"/>
    </location>
</feature>
<dbReference type="STRING" id="106370.Francci3_4340"/>
<keyword evidence="1" id="KW-0472">Membrane</keyword>
<gene>
    <name evidence="2" type="ordered locus">Francci3_4340</name>
</gene>
<dbReference type="AlphaFoldDB" id="Q2J4V6"/>
<dbReference type="PANTHER" id="PTHR37305:SF1">
    <property type="entry name" value="MEMBRANE PROTEIN"/>
    <property type="match status" value="1"/>
</dbReference>
<keyword evidence="1" id="KW-1133">Transmembrane helix</keyword>
<reference evidence="2 3" key="1">
    <citation type="journal article" date="2007" name="Genome Res.">
        <title>Genome characteristics of facultatively symbiotic Frankia sp. strains reflect host range and host plant biogeography.</title>
        <authorList>
            <person name="Normand P."/>
            <person name="Lapierre P."/>
            <person name="Tisa L.S."/>
            <person name="Gogarten J.P."/>
            <person name="Alloisio N."/>
            <person name="Bagnarol E."/>
            <person name="Bassi C.A."/>
            <person name="Berry A.M."/>
            <person name="Bickhart D.M."/>
            <person name="Choisne N."/>
            <person name="Couloux A."/>
            <person name="Cournoyer B."/>
            <person name="Cruveiller S."/>
            <person name="Daubin V."/>
            <person name="Demange N."/>
            <person name="Francino M.P."/>
            <person name="Goltsman E."/>
            <person name="Huang Y."/>
            <person name="Kopp O.R."/>
            <person name="Labarre L."/>
            <person name="Lapidus A."/>
            <person name="Lavire C."/>
            <person name="Marechal J."/>
            <person name="Martinez M."/>
            <person name="Mastronunzio J.E."/>
            <person name="Mullin B.C."/>
            <person name="Niemann J."/>
            <person name="Pujic P."/>
            <person name="Rawnsley T."/>
            <person name="Rouy Z."/>
            <person name="Schenowitz C."/>
            <person name="Sellstedt A."/>
            <person name="Tavares F."/>
            <person name="Tomkins J.P."/>
            <person name="Vallenet D."/>
            <person name="Valverde C."/>
            <person name="Wall L.G."/>
            <person name="Wang Y."/>
            <person name="Medigue C."/>
            <person name="Benson D.R."/>
        </authorList>
    </citation>
    <scope>NUCLEOTIDE SEQUENCE [LARGE SCALE GENOMIC DNA]</scope>
    <source>
        <strain evidence="3">DSM 45818 / CECT 9043 / CcI3</strain>
    </source>
</reference>
<sequence>MTLLTVERIKLFSTRSPWWCMILATALTVGLTSIFAAATSDNDLADLTPNVTQFAYNFGLVVMMVMAALAVTTEYRFSTIRSTFLAVPTRTPALLAKAVVVALLAGTVGELTAFASWGVAKLIRPDAPLALDTAQEYRNVFGVGLVYLFAAIFALALGLIIRQSAGAIVIMLVYLFLAESLLPAIPRVGRHIQHWLPFVNGDNFIVAGQVEHSDGPPVVKGMPFGPWGSLVYFAAICLGLFAIGLVLAKRRDA</sequence>
<dbReference type="HOGENOM" id="CLU_051674_2_0_11"/>
<feature type="transmembrane region" description="Helical" evidence="1">
    <location>
        <begin position="94"/>
        <end position="120"/>
    </location>
</feature>
<accession>Q2J4V6</accession>
<dbReference type="eggNOG" id="COG1277">
    <property type="taxonomic scope" value="Bacteria"/>
</dbReference>
<dbReference type="OrthoDB" id="4336046at2"/>
<organism evidence="2 3">
    <name type="scientific">Frankia casuarinae (strain DSM 45818 / CECT 9043 / HFP020203 / CcI3)</name>
    <dbReference type="NCBI Taxonomy" id="106370"/>
    <lineage>
        <taxon>Bacteria</taxon>
        <taxon>Bacillati</taxon>
        <taxon>Actinomycetota</taxon>
        <taxon>Actinomycetes</taxon>
        <taxon>Frankiales</taxon>
        <taxon>Frankiaceae</taxon>
        <taxon>Frankia</taxon>
    </lineage>
</organism>
<evidence type="ECO:0000256" key="1">
    <source>
        <dbReference type="SAM" id="Phobius"/>
    </source>
</evidence>
<evidence type="ECO:0000313" key="3">
    <source>
        <dbReference type="Proteomes" id="UP000001937"/>
    </source>
</evidence>
<name>Q2J4V6_FRACC</name>
<feature type="transmembrane region" description="Helical" evidence="1">
    <location>
        <begin position="140"/>
        <end position="160"/>
    </location>
</feature>
<dbReference type="PhylomeDB" id="Q2J4V6"/>
<dbReference type="Proteomes" id="UP000001937">
    <property type="component" value="Chromosome"/>
</dbReference>
<dbReference type="EMBL" id="CP000249">
    <property type="protein sequence ID" value="ABD13686.1"/>
    <property type="molecule type" value="Genomic_DNA"/>
</dbReference>
<dbReference type="PANTHER" id="PTHR37305">
    <property type="entry name" value="INTEGRAL MEMBRANE PROTEIN-RELATED"/>
    <property type="match status" value="1"/>
</dbReference>
<dbReference type="RefSeq" id="WP_011438694.1">
    <property type="nucleotide sequence ID" value="NC_007777.1"/>
</dbReference>
<keyword evidence="1" id="KW-0812">Transmembrane</keyword>
<feature type="transmembrane region" description="Helical" evidence="1">
    <location>
        <begin position="18"/>
        <end position="38"/>
    </location>
</feature>
<feature type="transmembrane region" description="Helical" evidence="1">
    <location>
        <begin position="230"/>
        <end position="248"/>
    </location>
</feature>
<proteinExistence type="predicted"/>
<protein>
    <submittedName>
        <fullName evidence="2">ABC transporter membrane protein</fullName>
    </submittedName>
</protein>
<keyword evidence="3" id="KW-1185">Reference proteome</keyword>
<dbReference type="Pfam" id="PF12730">
    <property type="entry name" value="ABC2_membrane_4"/>
    <property type="match status" value="1"/>
</dbReference>
<evidence type="ECO:0000313" key="2">
    <source>
        <dbReference type="EMBL" id="ABD13686.1"/>
    </source>
</evidence>
<feature type="transmembrane region" description="Helical" evidence="1">
    <location>
        <begin position="167"/>
        <end position="185"/>
    </location>
</feature>
<dbReference type="KEGG" id="fra:Francci3_4340"/>